<feature type="transmembrane region" description="Helical" evidence="1">
    <location>
        <begin position="899"/>
        <end position="918"/>
    </location>
</feature>
<dbReference type="OrthoDB" id="199127at2157"/>
<comment type="caution">
    <text evidence="3">The sequence shown here is derived from an EMBL/GenBank/DDBJ whole genome shotgun (WGS) entry which is preliminary data.</text>
</comment>
<feature type="domain" description="Potassium channel" evidence="2">
    <location>
        <begin position="881"/>
        <end position="955"/>
    </location>
</feature>
<organism evidence="3 4">
    <name type="scientific">Natronolimnobius baerhuensis</name>
    <dbReference type="NCBI Taxonomy" id="253108"/>
    <lineage>
        <taxon>Archaea</taxon>
        <taxon>Methanobacteriati</taxon>
        <taxon>Methanobacteriota</taxon>
        <taxon>Stenosarchaea group</taxon>
        <taxon>Halobacteria</taxon>
        <taxon>Halobacteriales</taxon>
        <taxon>Natrialbaceae</taxon>
        <taxon>Natronolimnobius</taxon>
    </lineage>
</organism>
<dbReference type="EMBL" id="MWPH01000001">
    <property type="protein sequence ID" value="OVE86198.1"/>
    <property type="molecule type" value="Genomic_DNA"/>
</dbReference>
<keyword evidence="1" id="KW-1133">Transmembrane helix</keyword>
<sequence>MCDSDTVCEYVARKDEPETWHGDEPAQWTLDQRVDRGGLDATAWACPHPPMTAGGDADAGGTDVGDDEGQLEGDRYCVFHTPPDDRPTDIDERAELLDAIDAAGEGTRTDQPEHRGQFVGATFESVEATDLEFVADENRDIRFDHAVFRGGEDGVSFEGATIRTTGEQPVSFAGATFIAEDGDVSFEGATVRTDGDGDIVFDGARFRAGDDGNVRFDDATLMTAADGTISARNATFTAEAGLSFDGLIVTTDGSGQVWFYDTDFVAKGDAGISFEDTTFSTADEGNVFFHDLTFRATAGPVSFVDSTFAPGSSGIVSFHDTAFATAGNGAVAFDDATFRTEGAGNLSFDEAAFTTTGSGNVRFVRATFETHGEGDLRFNEATFHTEGTANVSFYDATFESDGPGALSFDESVFLVGGKISFSDATFVASDGTDLSFEEATLEASKRLFFDDAEIIAAGGCISFEKTTVTATGPQSVSFDGVDLRADDGDVTFAAARFRADGDGHVSFVDTDVVTDAEGTVTFADSRFAASGTGHVRFDETSWYGRVSFADSIFRSETSFRNQRCDGTTDLSFAGGRMESSFAFTAADWTQGQFDFSGATFRRKPDFLGEPNGRSTEFTNSERTPVFGERVDCRDTTFLAGVDLSDAILPADASFDRADLSSADFVNSDFTGDEDASQASFERADLSGANLSRAVLVGASFEGARLSRAHLLDANLVGTALYGALLGDARINRKTQFWPETETNGWRQLLCSPTEPVLRRSSLQRLKTGARGGTLPYCVYDPRYPHSNEDVASDCAVTSEADAVEKAAETYGTLESVARENSLSRLASQCFLGRKDIQLRKYRREANWQMVCRSIVPSVVARYGESPWRVLGTGTLTVVLCGLAYWAFDLIEQIGGESGSISLFDGLYFSALTFTTLGYGDFRPTTRGGQVLAVAETASGVILLAILVFVFGRRATR</sequence>
<keyword evidence="4" id="KW-1185">Reference proteome</keyword>
<dbReference type="Pfam" id="PF07885">
    <property type="entry name" value="Ion_trans_2"/>
    <property type="match status" value="1"/>
</dbReference>
<reference evidence="3 4" key="1">
    <citation type="submission" date="2017-02" db="EMBL/GenBank/DDBJ databases">
        <title>Natronthermophilus aegyptiacus gen. nov.,sp. nov., an aerobic, extremely halophilic alkalithermophilic archaeon isolated from the athalassohaline Wadi An Natrun, Egypt.</title>
        <authorList>
            <person name="Zhao B."/>
        </authorList>
    </citation>
    <scope>NUCLEOTIDE SEQUENCE [LARGE SCALE GENOMIC DNA]</scope>
    <source>
        <strain evidence="3 4">CGMCC 1.3597</strain>
    </source>
</reference>
<protein>
    <recommendedName>
        <fullName evidence="2">Potassium channel domain-containing protein</fullName>
    </recommendedName>
</protein>
<proteinExistence type="predicted"/>
<keyword evidence="1" id="KW-0472">Membrane</keyword>
<dbReference type="AlphaFoldDB" id="A0A202EDD4"/>
<dbReference type="PANTHER" id="PTHR14136">
    <property type="entry name" value="BTB_POZ DOMAIN-CONTAINING PROTEIN KCTD9"/>
    <property type="match status" value="1"/>
</dbReference>
<evidence type="ECO:0000259" key="2">
    <source>
        <dbReference type="Pfam" id="PF07885"/>
    </source>
</evidence>
<feature type="transmembrane region" description="Helical" evidence="1">
    <location>
        <begin position="867"/>
        <end position="887"/>
    </location>
</feature>
<evidence type="ECO:0000313" key="4">
    <source>
        <dbReference type="Proteomes" id="UP000196084"/>
    </source>
</evidence>
<evidence type="ECO:0000256" key="1">
    <source>
        <dbReference type="SAM" id="Phobius"/>
    </source>
</evidence>
<dbReference type="RefSeq" id="WP_087714162.1">
    <property type="nucleotide sequence ID" value="NZ_MWPH01000001.1"/>
</dbReference>
<dbReference type="SUPFAM" id="SSF141571">
    <property type="entry name" value="Pentapeptide repeat-like"/>
    <property type="match status" value="1"/>
</dbReference>
<feature type="transmembrane region" description="Helical" evidence="1">
    <location>
        <begin position="930"/>
        <end position="950"/>
    </location>
</feature>
<dbReference type="Proteomes" id="UP000196084">
    <property type="component" value="Unassembled WGS sequence"/>
</dbReference>
<dbReference type="Pfam" id="PF00805">
    <property type="entry name" value="Pentapeptide"/>
    <property type="match status" value="2"/>
</dbReference>
<dbReference type="Gene3D" id="1.10.287.70">
    <property type="match status" value="1"/>
</dbReference>
<dbReference type="InterPro" id="IPR013099">
    <property type="entry name" value="K_chnl_dom"/>
</dbReference>
<dbReference type="InterPro" id="IPR051082">
    <property type="entry name" value="Pentapeptide-BTB/POZ_domain"/>
</dbReference>
<dbReference type="Gene3D" id="2.160.20.80">
    <property type="entry name" value="E3 ubiquitin-protein ligase SopA"/>
    <property type="match status" value="1"/>
</dbReference>
<gene>
    <name evidence="3" type="ORF">B2G88_05270</name>
</gene>
<accession>A0A202EDD4</accession>
<dbReference type="InterPro" id="IPR001646">
    <property type="entry name" value="5peptide_repeat"/>
</dbReference>
<dbReference type="InterPro" id="IPR011050">
    <property type="entry name" value="Pectin_lyase_fold/virulence"/>
</dbReference>
<dbReference type="SUPFAM" id="SSF81324">
    <property type="entry name" value="Voltage-gated potassium channels"/>
    <property type="match status" value="1"/>
</dbReference>
<keyword evidence="1" id="KW-0812">Transmembrane</keyword>
<name>A0A202EDD4_9EURY</name>
<dbReference type="SUPFAM" id="SSF51126">
    <property type="entry name" value="Pectin lyase-like"/>
    <property type="match status" value="1"/>
</dbReference>
<evidence type="ECO:0000313" key="3">
    <source>
        <dbReference type="EMBL" id="OVE86198.1"/>
    </source>
</evidence>
<dbReference type="PANTHER" id="PTHR14136:SF17">
    <property type="entry name" value="BTB_POZ DOMAIN-CONTAINING PROTEIN KCTD9"/>
    <property type="match status" value="1"/>
</dbReference>